<dbReference type="InterPro" id="IPR013785">
    <property type="entry name" value="Aldolase_TIM"/>
</dbReference>
<organism evidence="1 2">
    <name type="scientific">Talaromyces amestolkiae</name>
    <dbReference type="NCBI Taxonomy" id="1196081"/>
    <lineage>
        <taxon>Eukaryota</taxon>
        <taxon>Fungi</taxon>
        <taxon>Dikarya</taxon>
        <taxon>Ascomycota</taxon>
        <taxon>Pezizomycotina</taxon>
        <taxon>Eurotiomycetes</taxon>
        <taxon>Eurotiomycetidae</taxon>
        <taxon>Eurotiales</taxon>
        <taxon>Trichocomaceae</taxon>
        <taxon>Talaromyces</taxon>
        <taxon>Talaromyces sect. Talaromyces</taxon>
    </lineage>
</organism>
<accession>A0A364LEN5</accession>
<dbReference type="EMBL" id="MIKG01000032">
    <property type="protein sequence ID" value="RAO74278.1"/>
    <property type="molecule type" value="Genomic_DNA"/>
</dbReference>
<evidence type="ECO:0000313" key="1">
    <source>
        <dbReference type="EMBL" id="RAO74278.1"/>
    </source>
</evidence>
<keyword evidence="2" id="KW-1185">Reference proteome</keyword>
<dbReference type="Gene3D" id="3.40.50.300">
    <property type="entry name" value="P-loop containing nucleotide triphosphate hydrolases"/>
    <property type="match status" value="1"/>
</dbReference>
<dbReference type="Proteomes" id="UP000249363">
    <property type="component" value="Unassembled WGS sequence"/>
</dbReference>
<dbReference type="STRING" id="1196081.A0A364LEN5"/>
<dbReference type="Pfam" id="PF01202">
    <property type="entry name" value="SKI"/>
    <property type="match status" value="1"/>
</dbReference>
<reference evidence="1 2" key="1">
    <citation type="journal article" date="2017" name="Biotechnol. Biofuels">
        <title>Differential beta-glucosidase expression as a function of carbon source availability in Talaromyces amestolkiae: a genomic and proteomic approach.</title>
        <authorList>
            <person name="de Eugenio L.I."/>
            <person name="Mendez-Liter J.A."/>
            <person name="Nieto-Dominguez M."/>
            <person name="Alonso L."/>
            <person name="Gil-Munoz J."/>
            <person name="Barriuso J."/>
            <person name="Prieto A."/>
            <person name="Martinez M.J."/>
        </authorList>
    </citation>
    <scope>NUCLEOTIDE SEQUENCE [LARGE SCALE GENOMIC DNA]</scope>
    <source>
        <strain evidence="1 2">CIB</strain>
    </source>
</reference>
<comment type="caution">
    <text evidence="1">The sequence shown here is derived from an EMBL/GenBank/DDBJ whole genome shotgun (WGS) entry which is preliminary data.</text>
</comment>
<dbReference type="OrthoDB" id="4415835at2759"/>
<dbReference type="Gene3D" id="3.20.20.70">
    <property type="entry name" value="Aldolase class I"/>
    <property type="match status" value="1"/>
</dbReference>
<proteinExistence type="predicted"/>
<dbReference type="InterPro" id="IPR027417">
    <property type="entry name" value="P-loop_NTPase"/>
</dbReference>
<dbReference type="InterPro" id="IPR031322">
    <property type="entry name" value="Shikimate/glucono_kinase"/>
</dbReference>
<gene>
    <name evidence="1" type="ORF">BHQ10_010290</name>
</gene>
<dbReference type="SUPFAM" id="SSF52540">
    <property type="entry name" value="P-loop containing nucleoside triphosphate hydrolases"/>
    <property type="match status" value="1"/>
</dbReference>
<dbReference type="GeneID" id="63799504"/>
<dbReference type="RefSeq" id="XP_040738792.1">
    <property type="nucleotide sequence ID" value="XM_040872904.1"/>
</dbReference>
<name>A0A364LEN5_TALAM</name>
<sequence>MGGHNRRTATQAYSPDASLVLIGFFGAGKRTLGVIASVALRRSFIHYDSYFAKKVGSTPHAYLKTHGSARYRETEYDITKEILTKHRSGCIIVGIGAMGGQRLKTLLEEFARSYPVVHVRRDRADIQRLLEEQFELPFRTGNGFYESCSNYDFYNVTQHTDSADTVSPYWRLKETASSFKRFLFGLYGIKMSRLHSNDPLTSAYTYMVQVPPAWMESSDMNPEELESGADAINLAVRLDIENTLEDLSRKVAMIWKHSRAPVIFDVKLNPRNNDLYQYFTLLEAGLRISPDFMTIDLGLSDELIERTKVTEGLEEGVLDGVLDAVLDGLQEGERDEDKDDAVAMDVTTAGDEVATTGDEVVAGEPIPIQSVGREMVSDYEVN</sequence>
<protein>
    <recommendedName>
        <fullName evidence="3">Shikimate kinase</fullName>
    </recommendedName>
</protein>
<evidence type="ECO:0008006" key="3">
    <source>
        <dbReference type="Google" id="ProtNLM"/>
    </source>
</evidence>
<dbReference type="AlphaFoldDB" id="A0A364LEN5"/>
<evidence type="ECO:0000313" key="2">
    <source>
        <dbReference type="Proteomes" id="UP000249363"/>
    </source>
</evidence>